<sequence length="78" mass="8618">MCHYPLLPAGKKPTWEALICTFCFGELSAIFDGARSLELRNFMAACMHKDHCKQASVVDLLAPSGEETSQHQDMCSAK</sequence>
<comment type="caution">
    <text evidence="1">The sequence shown here is derived from an EMBL/GenBank/DDBJ whole genome shotgun (WGS) entry which is preliminary data.</text>
</comment>
<organism evidence="1 2">
    <name type="scientific">Lolium multiflorum</name>
    <name type="common">Italian ryegrass</name>
    <name type="synonym">Lolium perenne subsp. multiflorum</name>
    <dbReference type="NCBI Taxonomy" id="4521"/>
    <lineage>
        <taxon>Eukaryota</taxon>
        <taxon>Viridiplantae</taxon>
        <taxon>Streptophyta</taxon>
        <taxon>Embryophyta</taxon>
        <taxon>Tracheophyta</taxon>
        <taxon>Spermatophyta</taxon>
        <taxon>Magnoliopsida</taxon>
        <taxon>Liliopsida</taxon>
        <taxon>Poales</taxon>
        <taxon>Poaceae</taxon>
        <taxon>BOP clade</taxon>
        <taxon>Pooideae</taxon>
        <taxon>Poodae</taxon>
        <taxon>Poeae</taxon>
        <taxon>Poeae Chloroplast Group 2 (Poeae type)</taxon>
        <taxon>Loliodinae</taxon>
        <taxon>Loliinae</taxon>
        <taxon>Lolium</taxon>
    </lineage>
</organism>
<proteinExistence type="predicted"/>
<dbReference type="Proteomes" id="UP001231189">
    <property type="component" value="Unassembled WGS sequence"/>
</dbReference>
<gene>
    <name evidence="1" type="ORF">QYE76_062908</name>
</gene>
<accession>A0AAD8S5C8</accession>
<name>A0AAD8S5C8_LOLMU</name>
<evidence type="ECO:0000313" key="1">
    <source>
        <dbReference type="EMBL" id="KAK1645103.1"/>
    </source>
</evidence>
<dbReference type="AlphaFoldDB" id="A0AAD8S5C8"/>
<reference evidence="1" key="1">
    <citation type="submission" date="2023-07" db="EMBL/GenBank/DDBJ databases">
        <title>A chromosome-level genome assembly of Lolium multiflorum.</title>
        <authorList>
            <person name="Chen Y."/>
            <person name="Copetti D."/>
            <person name="Kolliker R."/>
            <person name="Studer B."/>
        </authorList>
    </citation>
    <scope>NUCLEOTIDE SEQUENCE</scope>
    <source>
        <strain evidence="1">02402/16</strain>
        <tissue evidence="1">Leaf</tissue>
    </source>
</reference>
<dbReference type="EMBL" id="JAUUTY010000004">
    <property type="protein sequence ID" value="KAK1645103.1"/>
    <property type="molecule type" value="Genomic_DNA"/>
</dbReference>
<protein>
    <submittedName>
        <fullName evidence="1">Uncharacterized protein</fullName>
    </submittedName>
</protein>
<keyword evidence="2" id="KW-1185">Reference proteome</keyword>
<evidence type="ECO:0000313" key="2">
    <source>
        <dbReference type="Proteomes" id="UP001231189"/>
    </source>
</evidence>